<evidence type="ECO:0000313" key="3">
    <source>
        <dbReference type="Proteomes" id="UP001424441"/>
    </source>
</evidence>
<dbReference type="SFLD" id="SFLDS00019">
    <property type="entry name" value="Glutathione_Transferase_(cytos"/>
    <property type="match status" value="1"/>
</dbReference>
<proteinExistence type="predicted"/>
<dbReference type="InterPro" id="IPR036249">
    <property type="entry name" value="Thioredoxin-like_sf"/>
</dbReference>
<dbReference type="Pfam" id="PF13409">
    <property type="entry name" value="GST_N_2"/>
    <property type="match status" value="1"/>
</dbReference>
<dbReference type="SFLD" id="SFLDG01206">
    <property type="entry name" value="Xi.1"/>
    <property type="match status" value="1"/>
</dbReference>
<dbReference type="SUPFAM" id="SSF47616">
    <property type="entry name" value="GST C-terminal domain-like"/>
    <property type="match status" value="1"/>
</dbReference>
<dbReference type="EMBL" id="BAAADE010000002">
    <property type="protein sequence ID" value="GAA0599380.1"/>
    <property type="molecule type" value="Genomic_DNA"/>
</dbReference>
<dbReference type="InterPro" id="IPR010987">
    <property type="entry name" value="Glutathione-S-Trfase_C-like"/>
</dbReference>
<keyword evidence="3" id="KW-1185">Reference proteome</keyword>
<dbReference type="PANTHER" id="PTHR32419">
    <property type="entry name" value="GLUTATHIONYL-HYDROQUINONE REDUCTASE"/>
    <property type="match status" value="1"/>
</dbReference>
<dbReference type="InterPro" id="IPR016639">
    <property type="entry name" value="GST_Omega/GSH"/>
</dbReference>
<dbReference type="PIRSF" id="PIRSF015753">
    <property type="entry name" value="GST"/>
    <property type="match status" value="1"/>
</dbReference>
<organism evidence="2 3">
    <name type="scientific">Paenochrobactrum glaciei</name>
    <dbReference type="NCBI Taxonomy" id="486407"/>
    <lineage>
        <taxon>Bacteria</taxon>
        <taxon>Pseudomonadati</taxon>
        <taxon>Pseudomonadota</taxon>
        <taxon>Alphaproteobacteria</taxon>
        <taxon>Hyphomicrobiales</taxon>
        <taxon>Brucellaceae</taxon>
        <taxon>Paenochrobactrum</taxon>
    </lineage>
</organism>
<gene>
    <name evidence="2" type="ORF">GCM10008943_13200</name>
</gene>
<feature type="domain" description="GST C-terminal" evidence="1">
    <location>
        <begin position="160"/>
        <end position="295"/>
    </location>
</feature>
<dbReference type="InterPro" id="IPR036282">
    <property type="entry name" value="Glutathione-S-Trfase_C_sf"/>
</dbReference>
<dbReference type="Gene3D" id="3.40.30.10">
    <property type="entry name" value="Glutaredoxin"/>
    <property type="match status" value="1"/>
</dbReference>
<dbReference type="RefSeq" id="WP_343803445.1">
    <property type="nucleotide sequence ID" value="NZ_BAAADE010000002.1"/>
</dbReference>
<sequence>MGLLVDGKWHDVWYDTDKTQGRFERSKSQFRNWVTKDGSAGITGRDGFKAEAGRYHLYVSYACPWAHRTLIFRALKGLSDIISVSVVDYYMGKDGWTFKGEHGATGDTLYGSEFLHQIYTRADPQYSGRVTVPVLWDKKLQTIVSNESAEIIRMLNVAFDEFGKSDVDFYPEALRSDIDALNDFIYPSINNGVYRAGFATSQEAYEEAYKDVFAALDALEVRLQNNRYLTGSALTEADWRLFTTLIRFDPAYVGHFKCNLRRIEDYPALSNYTRELYQMAGIAETVNMEHIKGHYYTSHKTINPTGVVPLGPKIDFDAPHDRARLNADRSY</sequence>
<evidence type="ECO:0000313" key="2">
    <source>
        <dbReference type="EMBL" id="GAA0599380.1"/>
    </source>
</evidence>
<dbReference type="InterPro" id="IPR047047">
    <property type="entry name" value="GST_Omega-like_C"/>
</dbReference>
<dbReference type="InterPro" id="IPR040079">
    <property type="entry name" value="Glutathione_S-Trfase"/>
</dbReference>
<dbReference type="Proteomes" id="UP001424441">
    <property type="component" value="Unassembled WGS sequence"/>
</dbReference>
<evidence type="ECO:0000259" key="1">
    <source>
        <dbReference type="PROSITE" id="PS50405"/>
    </source>
</evidence>
<protein>
    <submittedName>
        <fullName evidence="2">Glutathione S-transferase family protein</fullName>
    </submittedName>
</protein>
<dbReference type="CDD" id="cd03190">
    <property type="entry name" value="GST_C_Omega_like"/>
    <property type="match status" value="1"/>
</dbReference>
<dbReference type="PANTHER" id="PTHR32419:SF6">
    <property type="entry name" value="GLUTATHIONE S-TRANSFERASE OMEGA-LIKE 1-RELATED"/>
    <property type="match status" value="1"/>
</dbReference>
<dbReference type="SFLD" id="SFLDG01148">
    <property type="entry name" value="Xi_(cytGST)"/>
    <property type="match status" value="1"/>
</dbReference>
<dbReference type="Gene3D" id="1.20.1050.10">
    <property type="match status" value="1"/>
</dbReference>
<dbReference type="InterPro" id="IPR004045">
    <property type="entry name" value="Glutathione_S-Trfase_N"/>
</dbReference>
<name>A0ABN1FWS1_9HYPH</name>
<dbReference type="PROSITE" id="PS50405">
    <property type="entry name" value="GST_CTER"/>
    <property type="match status" value="1"/>
</dbReference>
<accession>A0ABN1FWS1</accession>
<comment type="caution">
    <text evidence="2">The sequence shown here is derived from an EMBL/GenBank/DDBJ whole genome shotgun (WGS) entry which is preliminary data.</text>
</comment>
<dbReference type="Pfam" id="PF13410">
    <property type="entry name" value="GST_C_2"/>
    <property type="match status" value="1"/>
</dbReference>
<dbReference type="SUPFAM" id="SSF52833">
    <property type="entry name" value="Thioredoxin-like"/>
    <property type="match status" value="1"/>
</dbReference>
<reference evidence="2 3" key="1">
    <citation type="journal article" date="2019" name="Int. J. Syst. Evol. Microbiol.">
        <title>The Global Catalogue of Microorganisms (GCM) 10K type strain sequencing project: providing services to taxonomists for standard genome sequencing and annotation.</title>
        <authorList>
            <consortium name="The Broad Institute Genomics Platform"/>
            <consortium name="The Broad Institute Genome Sequencing Center for Infectious Disease"/>
            <person name="Wu L."/>
            <person name="Ma J."/>
        </authorList>
    </citation>
    <scope>NUCLEOTIDE SEQUENCE [LARGE SCALE GENOMIC DNA]</scope>
    <source>
        <strain evidence="2 3">JCM 15115</strain>
    </source>
</reference>